<dbReference type="EMBL" id="JAHUZN010000008">
    <property type="protein sequence ID" value="KAG8485280.1"/>
    <property type="molecule type" value="Genomic_DNA"/>
</dbReference>
<organism evidence="2 3">
    <name type="scientific">Gossypium anomalum</name>
    <dbReference type="NCBI Taxonomy" id="47600"/>
    <lineage>
        <taxon>Eukaryota</taxon>
        <taxon>Viridiplantae</taxon>
        <taxon>Streptophyta</taxon>
        <taxon>Embryophyta</taxon>
        <taxon>Tracheophyta</taxon>
        <taxon>Spermatophyta</taxon>
        <taxon>Magnoliopsida</taxon>
        <taxon>eudicotyledons</taxon>
        <taxon>Gunneridae</taxon>
        <taxon>Pentapetalae</taxon>
        <taxon>rosids</taxon>
        <taxon>malvids</taxon>
        <taxon>Malvales</taxon>
        <taxon>Malvaceae</taxon>
        <taxon>Malvoideae</taxon>
        <taxon>Gossypium</taxon>
    </lineage>
</organism>
<protein>
    <recommendedName>
        <fullName evidence="1">Reverse transcriptase Ty1/copia-type domain-containing protein</fullName>
    </recommendedName>
</protein>
<comment type="caution">
    <text evidence="2">The sequence shown here is derived from an EMBL/GenBank/DDBJ whole genome shotgun (WGS) entry which is preliminary data.</text>
</comment>
<accession>A0A8J5YS65</accession>
<dbReference type="Proteomes" id="UP000701853">
    <property type="component" value="Chromosome 8"/>
</dbReference>
<evidence type="ECO:0000259" key="1">
    <source>
        <dbReference type="Pfam" id="PF07727"/>
    </source>
</evidence>
<dbReference type="AlphaFoldDB" id="A0A8J5YS65"/>
<sequence length="345" mass="40153">MNEEMQSLHKNRTWELVTLAKGKKAIGCKWVYAKKEGFPGKNEIRYKARLVAKGYAQKEGIDYNEVFSPVVKHSSIRILLALVVQYDLELVQLDVKTAFLHENWVCKLTKSLYGLKQSLRQWYKRFDQFMKGQRYTRSKFDHCVYFQKLQEGTFIYLLLYVDDMLIASKSKVEIERLKTKLNLEFEMKDLGKAKKILGMEIWRDRAHDRVSLSQKQYLKKVLQQFGMNEHTKPVSTSLASHFKLSAQLSPLTNTEQEYMLQVPYSNAMGNLMYAMVCTRPDISQAVSIVSRYMHNPGKGHWQAVKWILRYIQKTVDVGLLFKQDNTLGKGVIGYVDSNYASDLDK</sequence>
<dbReference type="Pfam" id="PF07727">
    <property type="entry name" value="RVT_2"/>
    <property type="match status" value="1"/>
</dbReference>
<dbReference type="SUPFAM" id="SSF56672">
    <property type="entry name" value="DNA/RNA polymerases"/>
    <property type="match status" value="1"/>
</dbReference>
<proteinExistence type="predicted"/>
<feature type="domain" description="Reverse transcriptase Ty1/copia-type" evidence="1">
    <location>
        <begin position="11"/>
        <end position="230"/>
    </location>
</feature>
<evidence type="ECO:0000313" key="3">
    <source>
        <dbReference type="Proteomes" id="UP000701853"/>
    </source>
</evidence>
<reference evidence="2 3" key="1">
    <citation type="journal article" date="2021" name="bioRxiv">
        <title>The Gossypium anomalum genome as a resource for cotton improvement and evolutionary analysis of hybrid incompatibility.</title>
        <authorList>
            <person name="Grover C.E."/>
            <person name="Yuan D."/>
            <person name="Arick M.A."/>
            <person name="Miller E.R."/>
            <person name="Hu G."/>
            <person name="Peterson D.G."/>
            <person name="Wendel J.F."/>
            <person name="Udall J.A."/>
        </authorList>
    </citation>
    <scope>NUCLEOTIDE SEQUENCE [LARGE SCALE GENOMIC DNA]</scope>
    <source>
        <strain evidence="2">JFW-Udall</strain>
        <tissue evidence="2">Leaf</tissue>
    </source>
</reference>
<dbReference type="InterPro" id="IPR043502">
    <property type="entry name" value="DNA/RNA_pol_sf"/>
</dbReference>
<dbReference type="PANTHER" id="PTHR11439">
    <property type="entry name" value="GAG-POL-RELATED RETROTRANSPOSON"/>
    <property type="match status" value="1"/>
</dbReference>
<keyword evidence="3" id="KW-1185">Reference proteome</keyword>
<dbReference type="PANTHER" id="PTHR11439:SF491">
    <property type="entry name" value="INTEGRASE CATALYTIC DOMAIN-CONTAINING PROTEIN"/>
    <property type="match status" value="1"/>
</dbReference>
<dbReference type="InterPro" id="IPR013103">
    <property type="entry name" value="RVT_2"/>
</dbReference>
<evidence type="ECO:0000313" key="2">
    <source>
        <dbReference type="EMBL" id="KAG8485280.1"/>
    </source>
</evidence>
<name>A0A8J5YS65_9ROSI</name>
<dbReference type="OrthoDB" id="1749075at2759"/>
<gene>
    <name evidence="2" type="ORF">CXB51_021832</name>
</gene>